<dbReference type="EMBL" id="CP032157">
    <property type="protein sequence ID" value="AXY72745.1"/>
    <property type="molecule type" value="Genomic_DNA"/>
</dbReference>
<sequence>MAIFTIAASFFMPSCSKQDVKPGSAQEKQTSPVKPKKDNAASLRGGGEDDGTPIVMHKVKTQANAPIPQARVFMVNDTQTDTLEADTDSLGEVKLTLPAKGSWLTVVTRQGYHPKYFVSNFVDSFTIKTSILQEP</sequence>
<protein>
    <submittedName>
        <fullName evidence="2">Uncharacterized protein</fullName>
    </submittedName>
</protein>
<accession>A0A3B7MMB1</accession>
<dbReference type="KEGG" id="pseg:D3H65_01610"/>
<evidence type="ECO:0000313" key="2">
    <source>
        <dbReference type="EMBL" id="AXY72745.1"/>
    </source>
</evidence>
<evidence type="ECO:0000256" key="1">
    <source>
        <dbReference type="SAM" id="MobiDB-lite"/>
    </source>
</evidence>
<reference evidence="2 3" key="1">
    <citation type="submission" date="2018-09" db="EMBL/GenBank/DDBJ databases">
        <title>Genome sequencing of strain 6GH32-13.</title>
        <authorList>
            <person name="Weon H.-Y."/>
            <person name="Heo J."/>
            <person name="Kwon S.-W."/>
        </authorList>
    </citation>
    <scope>NUCLEOTIDE SEQUENCE [LARGE SCALE GENOMIC DNA]</scope>
    <source>
        <strain evidence="2 3">5GH32-13</strain>
    </source>
</reference>
<dbReference type="AlphaFoldDB" id="A0A3B7MMB1"/>
<dbReference type="Proteomes" id="UP000263900">
    <property type="component" value="Chromosome"/>
</dbReference>
<gene>
    <name evidence="2" type="ORF">D3H65_01610</name>
</gene>
<organism evidence="2 3">
    <name type="scientific">Paraflavitalea soli</name>
    <dbReference type="NCBI Taxonomy" id="2315862"/>
    <lineage>
        <taxon>Bacteria</taxon>
        <taxon>Pseudomonadati</taxon>
        <taxon>Bacteroidota</taxon>
        <taxon>Chitinophagia</taxon>
        <taxon>Chitinophagales</taxon>
        <taxon>Chitinophagaceae</taxon>
        <taxon>Paraflavitalea</taxon>
    </lineage>
</organism>
<name>A0A3B7MMB1_9BACT</name>
<feature type="region of interest" description="Disordered" evidence="1">
    <location>
        <begin position="16"/>
        <end position="52"/>
    </location>
</feature>
<keyword evidence="3" id="KW-1185">Reference proteome</keyword>
<proteinExistence type="predicted"/>
<evidence type="ECO:0000313" key="3">
    <source>
        <dbReference type="Proteomes" id="UP000263900"/>
    </source>
</evidence>